<gene>
    <name evidence="2" type="ORF">CVS27_07995</name>
</gene>
<evidence type="ECO:0000313" key="3">
    <source>
        <dbReference type="Proteomes" id="UP000237061"/>
    </source>
</evidence>
<evidence type="ECO:0000313" key="2">
    <source>
        <dbReference type="EMBL" id="POH73852.1"/>
    </source>
</evidence>
<dbReference type="InterPro" id="IPR009384">
    <property type="entry name" value="SwrD-like"/>
</dbReference>
<keyword evidence="2" id="KW-0966">Cell projection</keyword>
<keyword evidence="3" id="KW-1185">Reference proteome</keyword>
<name>A0A2S3ZY59_ARTGL</name>
<keyword evidence="2" id="KW-0969">Cilium</keyword>
<dbReference type="Pfam" id="PF06289">
    <property type="entry name" value="FlbD"/>
    <property type="match status" value="1"/>
</dbReference>
<dbReference type="PANTHER" id="PTHR39185:SF1">
    <property type="entry name" value="SWARMING MOTILITY PROTEIN SWRD"/>
    <property type="match status" value="1"/>
</dbReference>
<accession>A0A2S3ZY59</accession>
<dbReference type="OrthoDB" id="9799862at2"/>
<dbReference type="PANTHER" id="PTHR39185">
    <property type="entry name" value="SWARMING MOTILITY PROTEIN SWRD"/>
    <property type="match status" value="1"/>
</dbReference>
<dbReference type="AlphaFoldDB" id="A0A2S3ZY59"/>
<sequence>MIVVTRLDGRQFALNPDLIERIFESPDTTVVMADGANYIVTESMSDIIEKIARFRARIISMAYDYSDDVEQQHSPPKLSVIHPSENPSS</sequence>
<comment type="caution">
    <text evidence="2">The sequence shown here is derived from an EMBL/GenBank/DDBJ whole genome shotgun (WGS) entry which is preliminary data.</text>
</comment>
<dbReference type="EMBL" id="PPXC01000005">
    <property type="protein sequence ID" value="POH73852.1"/>
    <property type="molecule type" value="Genomic_DNA"/>
</dbReference>
<keyword evidence="2" id="KW-0282">Flagellum</keyword>
<feature type="region of interest" description="Disordered" evidence="1">
    <location>
        <begin position="69"/>
        <end position="89"/>
    </location>
</feature>
<evidence type="ECO:0000256" key="1">
    <source>
        <dbReference type="SAM" id="MobiDB-lite"/>
    </source>
</evidence>
<dbReference type="RefSeq" id="WP_103465207.1">
    <property type="nucleotide sequence ID" value="NZ_PPXB01000005.1"/>
</dbReference>
<proteinExistence type="predicted"/>
<protein>
    <submittedName>
        <fullName evidence="2">Flagellar protein FlbD</fullName>
    </submittedName>
</protein>
<dbReference type="Proteomes" id="UP000237061">
    <property type="component" value="Unassembled WGS sequence"/>
</dbReference>
<reference evidence="2 3" key="1">
    <citation type="submission" date="2018-01" db="EMBL/GenBank/DDBJ databases">
        <title>Arthrobacter sp. nov., from glaciers in China.</title>
        <authorList>
            <person name="Liu Q."/>
            <person name="Xin Y.-H."/>
        </authorList>
    </citation>
    <scope>NUCLEOTIDE SEQUENCE [LARGE SCALE GENOMIC DNA]</scope>
    <source>
        <strain evidence="2 3">HLT2-12-2</strain>
    </source>
</reference>
<organism evidence="2 3">
    <name type="scientific">Arthrobacter glacialis</name>
    <dbReference type="NCBI Taxonomy" id="1664"/>
    <lineage>
        <taxon>Bacteria</taxon>
        <taxon>Bacillati</taxon>
        <taxon>Actinomycetota</taxon>
        <taxon>Actinomycetes</taxon>
        <taxon>Micrococcales</taxon>
        <taxon>Micrococcaceae</taxon>
        <taxon>Arthrobacter</taxon>
    </lineage>
</organism>